<dbReference type="GO" id="GO:0061630">
    <property type="term" value="F:ubiquitin protein ligase activity"/>
    <property type="evidence" value="ECO:0007669"/>
    <property type="project" value="InterPro"/>
</dbReference>
<sequence length="158" mass="18318">MCDINLYCNVKRCRKIISATDNGTIWITRCSHAFCNEDGIQLSTTAAKYVSCPACNSQLDLKQDIVRKDTNPSEMWKSTILAGLKPEMIIDIVNRSSSFWYYQLSNENLYQSKLNKHLKYKMLEMKTQHQSEINKMNNELSLAKQKIQGRYTFRSTTT</sequence>
<evidence type="ECO:0000313" key="1">
    <source>
        <dbReference type="EMBL" id="CAG6776999.1"/>
    </source>
</evidence>
<dbReference type="InterPro" id="IPR042448">
    <property type="entry name" value="CCNB1IP1"/>
</dbReference>
<dbReference type="EMBL" id="HBUF01603952">
    <property type="protein sequence ID" value="CAG6776999.1"/>
    <property type="molecule type" value="Transcribed_RNA"/>
</dbReference>
<organism evidence="1">
    <name type="scientific">Cacopsylla melanoneura</name>
    <dbReference type="NCBI Taxonomy" id="428564"/>
    <lineage>
        <taxon>Eukaryota</taxon>
        <taxon>Metazoa</taxon>
        <taxon>Ecdysozoa</taxon>
        <taxon>Arthropoda</taxon>
        <taxon>Hexapoda</taxon>
        <taxon>Insecta</taxon>
        <taxon>Pterygota</taxon>
        <taxon>Neoptera</taxon>
        <taxon>Paraneoptera</taxon>
        <taxon>Hemiptera</taxon>
        <taxon>Sternorrhyncha</taxon>
        <taxon>Psylloidea</taxon>
        <taxon>Psyllidae</taxon>
        <taxon>Psyllinae</taxon>
        <taxon>Cacopsylla</taxon>
    </lineage>
</organism>
<proteinExistence type="predicted"/>
<reference evidence="1" key="1">
    <citation type="submission" date="2021-05" db="EMBL/GenBank/DDBJ databases">
        <authorList>
            <person name="Alioto T."/>
            <person name="Alioto T."/>
            <person name="Gomez Garrido J."/>
        </authorList>
    </citation>
    <scope>NUCLEOTIDE SEQUENCE</scope>
</reference>
<dbReference type="PANTHER" id="PTHR14305">
    <property type="entry name" value="E3 UBIQUITIN-PROTEIN LIGASE CCNB1IP1"/>
    <property type="match status" value="1"/>
</dbReference>
<protein>
    <submittedName>
        <fullName evidence="1">E3 ubiquitin-protein ligase CCNB1IP1</fullName>
    </submittedName>
</protein>
<dbReference type="AlphaFoldDB" id="A0A8D9F5E7"/>
<dbReference type="GO" id="GO:0000795">
    <property type="term" value="C:synaptonemal complex"/>
    <property type="evidence" value="ECO:0007669"/>
    <property type="project" value="InterPro"/>
</dbReference>
<dbReference type="PANTHER" id="PTHR14305:SF0">
    <property type="entry name" value="E3 UBIQUITIN-PROTEIN LIGASE CCNB1IP1"/>
    <property type="match status" value="1"/>
</dbReference>
<name>A0A8D9F5E7_9HEMI</name>
<dbReference type="GO" id="GO:0007131">
    <property type="term" value="P:reciprocal meiotic recombination"/>
    <property type="evidence" value="ECO:0007669"/>
    <property type="project" value="InterPro"/>
</dbReference>
<accession>A0A8D9F5E7</accession>